<organism evidence="3 4">
    <name type="scientific">Escallonia herrerae</name>
    <dbReference type="NCBI Taxonomy" id="1293975"/>
    <lineage>
        <taxon>Eukaryota</taxon>
        <taxon>Viridiplantae</taxon>
        <taxon>Streptophyta</taxon>
        <taxon>Embryophyta</taxon>
        <taxon>Tracheophyta</taxon>
        <taxon>Spermatophyta</taxon>
        <taxon>Magnoliopsida</taxon>
        <taxon>eudicotyledons</taxon>
        <taxon>Gunneridae</taxon>
        <taxon>Pentapetalae</taxon>
        <taxon>asterids</taxon>
        <taxon>campanulids</taxon>
        <taxon>Escalloniales</taxon>
        <taxon>Escalloniaceae</taxon>
        <taxon>Escallonia</taxon>
    </lineage>
</organism>
<accession>A0AA88VCA4</accession>
<dbReference type="Pfam" id="PF01535">
    <property type="entry name" value="PPR"/>
    <property type="match status" value="4"/>
</dbReference>
<feature type="repeat" description="PPR" evidence="2">
    <location>
        <begin position="201"/>
        <end position="235"/>
    </location>
</feature>
<reference evidence="3" key="1">
    <citation type="submission" date="2022-12" db="EMBL/GenBank/DDBJ databases">
        <title>Draft genome assemblies for two species of Escallonia (Escalloniales).</title>
        <authorList>
            <person name="Chanderbali A."/>
            <person name="Dervinis C."/>
            <person name="Anghel I."/>
            <person name="Soltis D."/>
            <person name="Soltis P."/>
            <person name="Zapata F."/>
        </authorList>
    </citation>
    <scope>NUCLEOTIDE SEQUENCE</scope>
    <source>
        <strain evidence="3">UCBG64.0493</strain>
        <tissue evidence="3">Leaf</tissue>
    </source>
</reference>
<dbReference type="GO" id="GO:0009451">
    <property type="term" value="P:RNA modification"/>
    <property type="evidence" value="ECO:0007669"/>
    <property type="project" value="InterPro"/>
</dbReference>
<comment type="caution">
    <text evidence="3">The sequence shown here is derived from an EMBL/GenBank/DDBJ whole genome shotgun (WGS) entry which is preliminary data.</text>
</comment>
<dbReference type="AlphaFoldDB" id="A0AA88VCA4"/>
<dbReference type="InterPro" id="IPR046960">
    <property type="entry name" value="PPR_At4g14850-like_plant"/>
</dbReference>
<evidence type="ECO:0000256" key="1">
    <source>
        <dbReference type="ARBA" id="ARBA00022737"/>
    </source>
</evidence>
<evidence type="ECO:0008006" key="5">
    <source>
        <dbReference type="Google" id="ProtNLM"/>
    </source>
</evidence>
<feature type="non-terminal residue" evidence="3">
    <location>
        <position position="1"/>
    </location>
</feature>
<sequence>TTSFAGFSLGLNIQNTAAIHPHRHHQAPNRFENNRRGELPKSVHAKVIKNASVQQLHVSNYLLHLYVKSHDSIHAHRLFDEMSDRDVRSWTILISGLARYGSCTMSVDLCCQDAKGSIPPSQFTFSSMLKCCSTASDVGMGKATHGWILRHGISLNITLEYSIPDFYVKLTVLCNAMISGYLRVGDMESSTDWFERLPVKDVASWNTIIDGHLRKGFERIGLELLYQMVKIGPALAKSLPT</sequence>
<evidence type="ECO:0000256" key="2">
    <source>
        <dbReference type="PROSITE-ProRule" id="PRU00708"/>
    </source>
</evidence>
<dbReference type="PROSITE" id="PS51375">
    <property type="entry name" value="PPR"/>
    <property type="match status" value="1"/>
</dbReference>
<dbReference type="Gene3D" id="1.25.40.10">
    <property type="entry name" value="Tetratricopeptide repeat domain"/>
    <property type="match status" value="2"/>
</dbReference>
<dbReference type="GO" id="GO:0003723">
    <property type="term" value="F:RNA binding"/>
    <property type="evidence" value="ECO:0007669"/>
    <property type="project" value="InterPro"/>
</dbReference>
<proteinExistence type="predicted"/>
<name>A0AA88VCA4_9ASTE</name>
<dbReference type="EMBL" id="JAVXUP010002276">
    <property type="protein sequence ID" value="KAK3004308.1"/>
    <property type="molecule type" value="Genomic_DNA"/>
</dbReference>
<gene>
    <name evidence="3" type="ORF">RJ639_019724</name>
</gene>
<dbReference type="Proteomes" id="UP001188597">
    <property type="component" value="Unassembled WGS sequence"/>
</dbReference>
<protein>
    <recommendedName>
        <fullName evidence="5">Pentatricopeptide repeat-containing protein</fullName>
    </recommendedName>
</protein>
<keyword evidence="4" id="KW-1185">Reference proteome</keyword>
<evidence type="ECO:0000313" key="3">
    <source>
        <dbReference type="EMBL" id="KAK3004308.1"/>
    </source>
</evidence>
<evidence type="ECO:0000313" key="4">
    <source>
        <dbReference type="Proteomes" id="UP001188597"/>
    </source>
</evidence>
<dbReference type="PANTHER" id="PTHR47926">
    <property type="entry name" value="PENTATRICOPEPTIDE REPEAT-CONTAINING PROTEIN"/>
    <property type="match status" value="1"/>
</dbReference>
<dbReference type="InterPro" id="IPR002885">
    <property type="entry name" value="PPR_rpt"/>
</dbReference>
<dbReference type="InterPro" id="IPR011990">
    <property type="entry name" value="TPR-like_helical_dom_sf"/>
</dbReference>
<keyword evidence="1" id="KW-0677">Repeat</keyword>